<dbReference type="PANTHER" id="PTHR33048">
    <property type="entry name" value="PTH11-LIKE INTEGRAL MEMBRANE PROTEIN (AFU_ORTHOLOGUE AFUA_5G11245)"/>
    <property type="match status" value="1"/>
</dbReference>
<evidence type="ECO:0000256" key="2">
    <source>
        <dbReference type="ARBA" id="ARBA00022692"/>
    </source>
</evidence>
<dbReference type="PANTHER" id="PTHR33048:SF47">
    <property type="entry name" value="INTEGRAL MEMBRANE PROTEIN-RELATED"/>
    <property type="match status" value="1"/>
</dbReference>
<keyword evidence="4 6" id="KW-0472">Membrane</keyword>
<protein>
    <recommendedName>
        <fullName evidence="7">Rhodopsin domain-containing protein</fullName>
    </recommendedName>
</protein>
<evidence type="ECO:0000313" key="8">
    <source>
        <dbReference type="EMBL" id="KAF2660919.1"/>
    </source>
</evidence>
<proteinExistence type="inferred from homology"/>
<dbReference type="OrthoDB" id="3934549at2759"/>
<comment type="similarity">
    <text evidence="5">Belongs to the SAT4 family.</text>
</comment>
<keyword evidence="9" id="KW-1185">Reference proteome</keyword>
<evidence type="ECO:0000259" key="7">
    <source>
        <dbReference type="Pfam" id="PF20684"/>
    </source>
</evidence>
<keyword evidence="3 6" id="KW-1133">Transmembrane helix</keyword>
<evidence type="ECO:0000313" key="9">
    <source>
        <dbReference type="Proteomes" id="UP000799324"/>
    </source>
</evidence>
<organism evidence="8 9">
    <name type="scientific">Lophiostoma macrostomum CBS 122681</name>
    <dbReference type="NCBI Taxonomy" id="1314788"/>
    <lineage>
        <taxon>Eukaryota</taxon>
        <taxon>Fungi</taxon>
        <taxon>Dikarya</taxon>
        <taxon>Ascomycota</taxon>
        <taxon>Pezizomycotina</taxon>
        <taxon>Dothideomycetes</taxon>
        <taxon>Pleosporomycetidae</taxon>
        <taxon>Pleosporales</taxon>
        <taxon>Lophiostomataceae</taxon>
        <taxon>Lophiostoma</taxon>
    </lineage>
</organism>
<dbReference type="GO" id="GO:0016020">
    <property type="term" value="C:membrane"/>
    <property type="evidence" value="ECO:0007669"/>
    <property type="project" value="UniProtKB-SubCell"/>
</dbReference>
<keyword evidence="2 6" id="KW-0812">Transmembrane</keyword>
<reference evidence="8" key="1">
    <citation type="journal article" date="2020" name="Stud. Mycol.">
        <title>101 Dothideomycetes genomes: a test case for predicting lifestyles and emergence of pathogens.</title>
        <authorList>
            <person name="Haridas S."/>
            <person name="Albert R."/>
            <person name="Binder M."/>
            <person name="Bloem J."/>
            <person name="Labutti K."/>
            <person name="Salamov A."/>
            <person name="Andreopoulos B."/>
            <person name="Baker S."/>
            <person name="Barry K."/>
            <person name="Bills G."/>
            <person name="Bluhm B."/>
            <person name="Cannon C."/>
            <person name="Castanera R."/>
            <person name="Culley D."/>
            <person name="Daum C."/>
            <person name="Ezra D."/>
            <person name="Gonzalez J."/>
            <person name="Henrissat B."/>
            <person name="Kuo A."/>
            <person name="Liang C."/>
            <person name="Lipzen A."/>
            <person name="Lutzoni F."/>
            <person name="Magnuson J."/>
            <person name="Mondo S."/>
            <person name="Nolan M."/>
            <person name="Ohm R."/>
            <person name="Pangilinan J."/>
            <person name="Park H.-J."/>
            <person name="Ramirez L."/>
            <person name="Alfaro M."/>
            <person name="Sun H."/>
            <person name="Tritt A."/>
            <person name="Yoshinaga Y."/>
            <person name="Zwiers L.-H."/>
            <person name="Turgeon B."/>
            <person name="Goodwin S."/>
            <person name="Spatafora J."/>
            <person name="Crous P."/>
            <person name="Grigoriev I."/>
        </authorList>
    </citation>
    <scope>NUCLEOTIDE SEQUENCE</scope>
    <source>
        <strain evidence="8">CBS 122681</strain>
    </source>
</reference>
<evidence type="ECO:0000256" key="1">
    <source>
        <dbReference type="ARBA" id="ARBA00004141"/>
    </source>
</evidence>
<gene>
    <name evidence="8" type="ORF">K491DRAFT_711174</name>
</gene>
<accession>A0A6A6TLF8</accession>
<feature type="transmembrane region" description="Helical" evidence="6">
    <location>
        <begin position="90"/>
        <end position="114"/>
    </location>
</feature>
<dbReference type="EMBL" id="MU004296">
    <property type="protein sequence ID" value="KAF2660919.1"/>
    <property type="molecule type" value="Genomic_DNA"/>
</dbReference>
<comment type="subcellular location">
    <subcellularLocation>
        <location evidence="1">Membrane</location>
        <topology evidence="1">Multi-pass membrane protein</topology>
    </subcellularLocation>
</comment>
<evidence type="ECO:0000256" key="6">
    <source>
        <dbReference type="SAM" id="Phobius"/>
    </source>
</evidence>
<name>A0A6A6TLF8_9PLEO</name>
<feature type="transmembrane region" description="Helical" evidence="6">
    <location>
        <begin position="12"/>
        <end position="33"/>
    </location>
</feature>
<feature type="transmembrane region" description="Helical" evidence="6">
    <location>
        <begin position="249"/>
        <end position="273"/>
    </location>
</feature>
<evidence type="ECO:0000256" key="4">
    <source>
        <dbReference type="ARBA" id="ARBA00023136"/>
    </source>
</evidence>
<sequence length="330" mass="36726">MAPRSKSTRQPSLIALNTIMVCIALLAIILRFWSNYLAPRHHFGWDDLCALLALPFIIAESRLIFWWIHLGLGRHATTVPMNVLLLGPKITFIAQILSAFFIALPKFCVLFFYNRMFGKTSNALRNGLWIVGVLNGLWALAFCISASFECIPIEALWDPVILANGARCYDQWKWFLAFAIPSTTIDLTILLMPLPILWKLQAPWTKRIGVSGLFVCGYCVIIVSIGRIIALDQAGPGLWEDPTWSTVPYVLWVQSQGPISLMSVCIPNIVYLIKHAHTHGWMGMTKPAHALTVASRTPISARSNEAPKPGKFIRLEPYTAKGTGSETVGP</sequence>
<dbReference type="InterPro" id="IPR049326">
    <property type="entry name" value="Rhodopsin_dom_fungi"/>
</dbReference>
<feature type="transmembrane region" description="Helical" evidence="6">
    <location>
        <begin position="174"/>
        <end position="198"/>
    </location>
</feature>
<feature type="domain" description="Rhodopsin" evidence="7">
    <location>
        <begin position="30"/>
        <end position="274"/>
    </location>
</feature>
<dbReference type="AlphaFoldDB" id="A0A6A6TLF8"/>
<dbReference type="Proteomes" id="UP000799324">
    <property type="component" value="Unassembled WGS sequence"/>
</dbReference>
<evidence type="ECO:0000256" key="3">
    <source>
        <dbReference type="ARBA" id="ARBA00022989"/>
    </source>
</evidence>
<feature type="transmembrane region" description="Helical" evidence="6">
    <location>
        <begin position="210"/>
        <end position="229"/>
    </location>
</feature>
<dbReference type="Pfam" id="PF20684">
    <property type="entry name" value="Fung_rhodopsin"/>
    <property type="match status" value="1"/>
</dbReference>
<evidence type="ECO:0000256" key="5">
    <source>
        <dbReference type="ARBA" id="ARBA00038359"/>
    </source>
</evidence>
<dbReference type="InterPro" id="IPR052337">
    <property type="entry name" value="SAT4-like"/>
</dbReference>
<feature type="transmembrane region" description="Helical" evidence="6">
    <location>
        <begin position="126"/>
        <end position="148"/>
    </location>
</feature>